<comment type="caution">
    <text evidence="1">The sequence shown here is derived from an EMBL/GenBank/DDBJ whole genome shotgun (WGS) entry which is preliminary data.</text>
</comment>
<dbReference type="Proteomes" id="UP000318186">
    <property type="component" value="Unassembled WGS sequence"/>
</dbReference>
<dbReference type="RefSeq" id="WP_208764875.1">
    <property type="nucleotide sequence ID" value="NZ_VIWW01000003.1"/>
</dbReference>
<protein>
    <submittedName>
        <fullName evidence="1">Uncharacterized protein</fullName>
    </submittedName>
</protein>
<proteinExistence type="predicted"/>
<accession>A0A561TUT2</accession>
<reference evidence="1 2" key="1">
    <citation type="submission" date="2019-06" db="EMBL/GenBank/DDBJ databases">
        <title>Sequencing the genomes of 1000 actinobacteria strains.</title>
        <authorList>
            <person name="Klenk H.-P."/>
        </authorList>
    </citation>
    <scope>NUCLEOTIDE SEQUENCE [LARGE SCALE GENOMIC DNA]</scope>
    <source>
        <strain evidence="1 2">DSM 42059</strain>
    </source>
</reference>
<evidence type="ECO:0000313" key="1">
    <source>
        <dbReference type="EMBL" id="TWF90869.1"/>
    </source>
</evidence>
<name>A0A561TUT2_9ACTN</name>
<organism evidence="1 2">
    <name type="scientific">Streptomyces brevispora</name>
    <dbReference type="NCBI Taxonomy" id="887462"/>
    <lineage>
        <taxon>Bacteria</taxon>
        <taxon>Bacillati</taxon>
        <taxon>Actinomycetota</taxon>
        <taxon>Actinomycetes</taxon>
        <taxon>Kitasatosporales</taxon>
        <taxon>Streptomycetaceae</taxon>
        <taxon>Streptomyces</taxon>
    </lineage>
</organism>
<evidence type="ECO:0000313" key="2">
    <source>
        <dbReference type="Proteomes" id="UP000318186"/>
    </source>
</evidence>
<sequence length="134" mass="14709">MNVTELLAGLQAQHEAATARAGELQGQIEHLTAALAETAARLAELDIARKVIGQTAPAVTEPDPPQTEMSTAYQAIVNAFNQHPVQAFRARELHELLDMPTDEASVNITRSRLARLLRQGFLTQPGRGRYQKRT</sequence>
<dbReference type="AlphaFoldDB" id="A0A561TUT2"/>
<gene>
    <name evidence="1" type="ORF">FHX80_13285</name>
</gene>
<dbReference type="EMBL" id="VIWW01000003">
    <property type="protein sequence ID" value="TWF90869.1"/>
    <property type="molecule type" value="Genomic_DNA"/>
</dbReference>